<accession>A0A371YIC8</accession>
<feature type="non-terminal residue" evidence="1">
    <location>
        <position position="1"/>
    </location>
</feature>
<gene>
    <name evidence="1" type="ORF">C9E89_023025</name>
</gene>
<dbReference type="AlphaFoldDB" id="A0A371YIC8"/>
<evidence type="ECO:0000313" key="1">
    <source>
        <dbReference type="EMBL" id="RFC81221.1"/>
    </source>
</evidence>
<reference evidence="1 2" key="1">
    <citation type="submission" date="2018-08" db="EMBL/GenBank/DDBJ databases">
        <title>The draft genome of Acinetobacter sichuanensis strain WCHAc060041.</title>
        <authorList>
            <person name="Qin J."/>
            <person name="Feng Y."/>
            <person name="Zong Z."/>
        </authorList>
    </citation>
    <scope>NUCLEOTIDE SEQUENCE [LARGE SCALE GENOMIC DNA]</scope>
    <source>
        <strain evidence="1 2">WCHAc060041</strain>
    </source>
</reference>
<feature type="non-terminal residue" evidence="1">
    <location>
        <position position="220"/>
    </location>
</feature>
<dbReference type="Proteomes" id="UP000240957">
    <property type="component" value="Unassembled WGS sequence"/>
</dbReference>
<comment type="caution">
    <text evidence="1">The sequence shown here is derived from an EMBL/GenBank/DDBJ whole genome shotgun (WGS) entry which is preliminary data.</text>
</comment>
<protein>
    <submittedName>
        <fullName evidence="1">Uncharacterized protein</fullName>
    </submittedName>
</protein>
<dbReference type="EMBL" id="PYIX02000203">
    <property type="protein sequence ID" value="RFC81221.1"/>
    <property type="molecule type" value="Genomic_DNA"/>
</dbReference>
<proteinExistence type="predicted"/>
<organism evidence="1 2">
    <name type="scientific">Acinetobacter sichuanensis</name>
    <dbReference type="NCBI Taxonomy" id="2136183"/>
    <lineage>
        <taxon>Bacteria</taxon>
        <taxon>Pseudomonadati</taxon>
        <taxon>Pseudomonadota</taxon>
        <taxon>Gammaproteobacteria</taxon>
        <taxon>Moraxellales</taxon>
        <taxon>Moraxellaceae</taxon>
        <taxon>Acinetobacter</taxon>
    </lineage>
</organism>
<evidence type="ECO:0000313" key="2">
    <source>
        <dbReference type="Proteomes" id="UP000240957"/>
    </source>
</evidence>
<name>A0A371YIC8_9GAMM</name>
<sequence>SGLQLVNNDDAIYLDDTYTVEEVGGNYIKLADPVAVNVEWAQLTHLPNQSTESIELDITLDKLDPDASWVGWHNIFMDGAEFAYFNIHFPNGLYRQNSKGGTSTAWTTGLIQYQYIDADGVPIGQIYEVELGFTDQTRVPFGSTKIIELAARGSIRFRLCRTRTDMENNIQAEMRVKDVYLAKRSDKLNYGNMTVIQSEAVGNDGLYSIKERKLNCLVTR</sequence>